<name>A0A9D4B804_9SAUR</name>
<comment type="caution">
    <text evidence="1">The sequence shown here is derived from an EMBL/GenBank/DDBJ whole genome shotgun (WGS) entry which is preliminary data.</text>
</comment>
<evidence type="ECO:0000313" key="2">
    <source>
        <dbReference type="Proteomes" id="UP000827986"/>
    </source>
</evidence>
<reference evidence="1" key="1">
    <citation type="submission" date="2021-09" db="EMBL/GenBank/DDBJ databases">
        <title>The genome of Mauremys mutica provides insights into the evolution of semi-aquatic lifestyle.</title>
        <authorList>
            <person name="Gong S."/>
            <person name="Gao Y."/>
        </authorList>
    </citation>
    <scope>NUCLEOTIDE SEQUENCE</scope>
    <source>
        <strain evidence="1">MM-2020</strain>
        <tissue evidence="1">Muscle</tissue>
    </source>
</reference>
<evidence type="ECO:0000313" key="1">
    <source>
        <dbReference type="EMBL" id="KAH1183810.1"/>
    </source>
</evidence>
<sequence length="101" mass="11114">MAALHVAEVISHPSAQSLGEAPVLVKPPQGGMQQPELEDRRLKRTGYSEQPAQGHLLRMVLVSPGDNPLPTPEQDLMTTLFPMAKEPLLELCSCHYFLRGD</sequence>
<keyword evidence="2" id="KW-1185">Reference proteome</keyword>
<accession>A0A9D4B804</accession>
<dbReference type="AlphaFoldDB" id="A0A9D4B804"/>
<organism evidence="1 2">
    <name type="scientific">Mauremys mutica</name>
    <name type="common">yellowpond turtle</name>
    <dbReference type="NCBI Taxonomy" id="74926"/>
    <lineage>
        <taxon>Eukaryota</taxon>
        <taxon>Metazoa</taxon>
        <taxon>Chordata</taxon>
        <taxon>Craniata</taxon>
        <taxon>Vertebrata</taxon>
        <taxon>Euteleostomi</taxon>
        <taxon>Archelosauria</taxon>
        <taxon>Testudinata</taxon>
        <taxon>Testudines</taxon>
        <taxon>Cryptodira</taxon>
        <taxon>Durocryptodira</taxon>
        <taxon>Testudinoidea</taxon>
        <taxon>Geoemydidae</taxon>
        <taxon>Geoemydinae</taxon>
        <taxon>Mauremys</taxon>
    </lineage>
</organism>
<protein>
    <submittedName>
        <fullName evidence="1">Uncharacterized protein</fullName>
    </submittedName>
</protein>
<dbReference type="Proteomes" id="UP000827986">
    <property type="component" value="Unassembled WGS sequence"/>
</dbReference>
<gene>
    <name evidence="1" type="ORF">KIL84_014426</name>
</gene>
<dbReference type="EMBL" id="JAHDVG010000465">
    <property type="protein sequence ID" value="KAH1183810.1"/>
    <property type="molecule type" value="Genomic_DNA"/>
</dbReference>
<proteinExistence type="predicted"/>